<dbReference type="Proteomes" id="UP000799754">
    <property type="component" value="Unassembled WGS sequence"/>
</dbReference>
<reference evidence="1" key="1">
    <citation type="journal article" date="2020" name="Stud. Mycol.">
        <title>101 Dothideomycetes genomes: a test case for predicting lifestyles and emergence of pathogens.</title>
        <authorList>
            <person name="Haridas S."/>
            <person name="Albert R."/>
            <person name="Binder M."/>
            <person name="Bloem J."/>
            <person name="Labutti K."/>
            <person name="Salamov A."/>
            <person name="Andreopoulos B."/>
            <person name="Baker S."/>
            <person name="Barry K."/>
            <person name="Bills G."/>
            <person name="Bluhm B."/>
            <person name="Cannon C."/>
            <person name="Castanera R."/>
            <person name="Culley D."/>
            <person name="Daum C."/>
            <person name="Ezra D."/>
            <person name="Gonzalez J."/>
            <person name="Henrissat B."/>
            <person name="Kuo A."/>
            <person name="Liang C."/>
            <person name="Lipzen A."/>
            <person name="Lutzoni F."/>
            <person name="Magnuson J."/>
            <person name="Mondo S."/>
            <person name="Nolan M."/>
            <person name="Ohm R."/>
            <person name="Pangilinan J."/>
            <person name="Park H.-J."/>
            <person name="Ramirez L."/>
            <person name="Alfaro M."/>
            <person name="Sun H."/>
            <person name="Tritt A."/>
            <person name="Yoshinaga Y."/>
            <person name="Zwiers L.-H."/>
            <person name="Turgeon B."/>
            <person name="Goodwin S."/>
            <person name="Spatafora J."/>
            <person name="Crous P."/>
            <person name="Grigoriev I."/>
        </authorList>
    </citation>
    <scope>NUCLEOTIDE SEQUENCE</scope>
    <source>
        <strain evidence="1">CBS 525.71</strain>
    </source>
</reference>
<proteinExistence type="predicted"/>
<evidence type="ECO:0000313" key="2">
    <source>
        <dbReference type="Proteomes" id="UP000799754"/>
    </source>
</evidence>
<evidence type="ECO:0000313" key="1">
    <source>
        <dbReference type="EMBL" id="KAF2633277.1"/>
    </source>
</evidence>
<sequence>MAAQSSLGHKRTDSGVGGTGLIPDTLATAESFCTAVSSLASEHGFQAINELVKLAPQRELEIRTRDETIRDLRDQLVALQKERDVFDDQQLSNFEGRYKKWKEQNTTLQNKIDELKAALEEKDSKVTTLQSQLGDFEARVDDLEKENAQVTKRVKEKGQQLGELEAKLQRAQADLDGRVEEIKEAQNRMSALRDSFENEANQHRVLREEANKNRVRLKDFVQFSVKIAELDLPDITVRMEQLWMVATKLVKNFFGRDMPDTVLKSDWTRLRDNDIFKHQIPLPQSNTDAARRMRTAIILGALTRLVDKFVFQPTYLLDEESGLREILRDEASVDPVKERYTRGILLSMSPDEQEANSEGILHHVAKELLETANVRALLTPETFDAFPQALDDFVGQCREEWKIIQRGKQKLEPSFAYSTCSNHPWQLFDDTRADARDGRHSEGLSATTAIENNIVLIPRIYLVGTKADPDPITHGCVIQNVHSRVVMDYERNFEPMDEVDGITE</sequence>
<protein>
    <submittedName>
        <fullName evidence="1">Uncharacterized protein</fullName>
    </submittedName>
</protein>
<comment type="caution">
    <text evidence="1">The sequence shown here is derived from an EMBL/GenBank/DDBJ whole genome shotgun (WGS) entry which is preliminary data.</text>
</comment>
<name>A0ACB6SJ88_9PLEO</name>
<dbReference type="EMBL" id="MU006701">
    <property type="protein sequence ID" value="KAF2633277.1"/>
    <property type="molecule type" value="Genomic_DNA"/>
</dbReference>
<organism evidence="1 2">
    <name type="scientific">Macroventuria anomochaeta</name>
    <dbReference type="NCBI Taxonomy" id="301207"/>
    <lineage>
        <taxon>Eukaryota</taxon>
        <taxon>Fungi</taxon>
        <taxon>Dikarya</taxon>
        <taxon>Ascomycota</taxon>
        <taxon>Pezizomycotina</taxon>
        <taxon>Dothideomycetes</taxon>
        <taxon>Pleosporomycetidae</taxon>
        <taxon>Pleosporales</taxon>
        <taxon>Pleosporineae</taxon>
        <taxon>Didymellaceae</taxon>
        <taxon>Macroventuria</taxon>
    </lineage>
</organism>
<gene>
    <name evidence="1" type="ORF">BU25DRAFT_416521</name>
</gene>
<keyword evidence="2" id="KW-1185">Reference proteome</keyword>
<accession>A0ACB6SJ88</accession>